<dbReference type="SUPFAM" id="SSF50494">
    <property type="entry name" value="Trypsin-like serine proteases"/>
    <property type="match status" value="1"/>
</dbReference>
<feature type="chain" id="PRO_5004048728" description="Serine protease" evidence="3">
    <location>
        <begin position="20"/>
        <end position="525"/>
    </location>
</feature>
<organism evidence="4 5">
    <name type="scientific">Hyaloperonospora arabidopsidis (strain Emoy2)</name>
    <name type="common">Downy mildew agent</name>
    <name type="synonym">Peronospora arabidopsidis</name>
    <dbReference type="NCBI Taxonomy" id="559515"/>
    <lineage>
        <taxon>Eukaryota</taxon>
        <taxon>Sar</taxon>
        <taxon>Stramenopiles</taxon>
        <taxon>Oomycota</taxon>
        <taxon>Peronosporomycetes</taxon>
        <taxon>Peronosporales</taxon>
        <taxon>Peronosporaceae</taxon>
        <taxon>Hyaloperonospora</taxon>
    </lineage>
</organism>
<dbReference type="VEuPathDB" id="FungiDB:HpaG803401"/>
<evidence type="ECO:0000313" key="4">
    <source>
        <dbReference type="EnsemblProtists" id="HpaP803401"/>
    </source>
</evidence>
<proteinExistence type="predicted"/>
<dbReference type="EnsemblProtists" id="HpaT803401">
    <property type="protein sequence ID" value="HpaP803401"/>
    <property type="gene ID" value="HpaG803401"/>
</dbReference>
<accession>M4BAU1</accession>
<dbReference type="Gene3D" id="2.40.10.10">
    <property type="entry name" value="Trypsin-like serine proteases"/>
    <property type="match status" value="2"/>
</dbReference>
<feature type="region of interest" description="Disordered" evidence="2">
    <location>
        <begin position="379"/>
        <end position="504"/>
    </location>
</feature>
<evidence type="ECO:0000256" key="2">
    <source>
        <dbReference type="SAM" id="MobiDB-lite"/>
    </source>
</evidence>
<dbReference type="STRING" id="559515.M4BAU1"/>
<feature type="signal peptide" evidence="3">
    <location>
        <begin position="1"/>
        <end position="19"/>
    </location>
</feature>
<dbReference type="HOGENOM" id="CLU_023493_0_0_1"/>
<feature type="compositionally biased region" description="Low complexity" evidence="2">
    <location>
        <begin position="472"/>
        <end position="503"/>
    </location>
</feature>
<keyword evidence="1" id="KW-0843">Virulence</keyword>
<reference evidence="5" key="1">
    <citation type="journal article" date="2010" name="Science">
        <title>Signatures of adaptation to obligate biotrophy in the Hyaloperonospora arabidopsidis genome.</title>
        <authorList>
            <person name="Baxter L."/>
            <person name="Tripathy S."/>
            <person name="Ishaque N."/>
            <person name="Boot N."/>
            <person name="Cabral A."/>
            <person name="Kemen E."/>
            <person name="Thines M."/>
            <person name="Ah-Fong A."/>
            <person name="Anderson R."/>
            <person name="Badejoko W."/>
            <person name="Bittner-Eddy P."/>
            <person name="Boore J.L."/>
            <person name="Chibucos M.C."/>
            <person name="Coates M."/>
            <person name="Dehal P."/>
            <person name="Delehaunty K."/>
            <person name="Dong S."/>
            <person name="Downton P."/>
            <person name="Dumas B."/>
            <person name="Fabro G."/>
            <person name="Fronick C."/>
            <person name="Fuerstenberg S.I."/>
            <person name="Fulton L."/>
            <person name="Gaulin E."/>
            <person name="Govers F."/>
            <person name="Hughes L."/>
            <person name="Humphray S."/>
            <person name="Jiang R.H."/>
            <person name="Judelson H."/>
            <person name="Kamoun S."/>
            <person name="Kyung K."/>
            <person name="Meijer H."/>
            <person name="Minx P."/>
            <person name="Morris P."/>
            <person name="Nelson J."/>
            <person name="Phuntumart V."/>
            <person name="Qutob D."/>
            <person name="Rehmany A."/>
            <person name="Rougon-Cardoso A."/>
            <person name="Ryden P."/>
            <person name="Torto-Alalibo T."/>
            <person name="Studholme D."/>
            <person name="Wang Y."/>
            <person name="Win J."/>
            <person name="Wood J."/>
            <person name="Clifton S.W."/>
            <person name="Rogers J."/>
            <person name="Van den Ackerveken G."/>
            <person name="Jones J.D."/>
            <person name="McDowell J.M."/>
            <person name="Beynon J."/>
            <person name="Tyler B.M."/>
        </authorList>
    </citation>
    <scope>NUCLEOTIDE SEQUENCE [LARGE SCALE GENOMIC DNA]</scope>
    <source>
        <strain evidence="5">Emoy2</strain>
    </source>
</reference>
<dbReference type="Proteomes" id="UP000011713">
    <property type="component" value="Unassembled WGS sequence"/>
</dbReference>
<evidence type="ECO:0008006" key="6">
    <source>
        <dbReference type="Google" id="ProtNLM"/>
    </source>
</evidence>
<reference evidence="4" key="2">
    <citation type="submission" date="2015-06" db="UniProtKB">
        <authorList>
            <consortium name="EnsemblProtists"/>
        </authorList>
    </citation>
    <scope>IDENTIFICATION</scope>
    <source>
        <strain evidence="4">Emoy2</strain>
    </source>
</reference>
<evidence type="ECO:0000256" key="3">
    <source>
        <dbReference type="SAM" id="SignalP"/>
    </source>
</evidence>
<dbReference type="Pfam" id="PF13365">
    <property type="entry name" value="Trypsin_2"/>
    <property type="match status" value="1"/>
</dbReference>
<dbReference type="InterPro" id="IPR009003">
    <property type="entry name" value="Peptidase_S1_PA"/>
</dbReference>
<dbReference type="InterPro" id="IPR043504">
    <property type="entry name" value="Peptidase_S1_PA_chymotrypsin"/>
</dbReference>
<name>M4BAU1_HYAAE</name>
<dbReference type="PANTHER" id="PTHR36234:SF5">
    <property type="entry name" value="LYSYL ENDOPEPTIDASE"/>
    <property type="match status" value="1"/>
</dbReference>
<dbReference type="eggNOG" id="ENOG502RHDX">
    <property type="taxonomic scope" value="Eukaryota"/>
</dbReference>
<feature type="compositionally biased region" description="Low complexity" evidence="2">
    <location>
        <begin position="426"/>
        <end position="450"/>
    </location>
</feature>
<keyword evidence="5" id="KW-1185">Reference proteome</keyword>
<feature type="compositionally biased region" description="Polar residues" evidence="2">
    <location>
        <begin position="388"/>
        <end position="420"/>
    </location>
</feature>
<sequence length="525" mass="54875">MGLFQPLYILLVTLQVVAGTKYTDKGIAIVGATEPWSLIVEAGDSCDDYISYNMASYIAVHFADFDLPDGDSVVISSPDADTDVSHTYTGRGRDQSGTFVASFIPGGSVTITYNSVGKATSGQGYRVTGFSRGFPTVPHESVCGDGDQSSPAKCYAPGSSLAGGLPQAYEKSQAVARLLINGTYLCTGWLAGSEGHLFTNQHCFENEEWALNTDIEFAAESSSCREECKKGLGCAGKVVATTATYIHGSKEIDYSVLKLPDCVSLTPYGYLQLRESGPVLNETIYVPQHPSGFAKRIASKVDGGGDATIHSVGQETICGTAQVGHYADTREGSSGSPILSSNDNLVVAVHHCGGCANAAVDVRTVLDDLKVNSITIKDLVPSRGSGQGNQPLYAQTPCTATPLGRTSNQGPSNTALTTTPRVPFRAVSTVASTTSSNTSSTSTNTSESTSDQLTKTVTDHPTAANGLAAPISTTTSRNNSNASTTSSTSTTAQSASTMTSTTALESERAMMTDHEFSPMTIMPAN</sequence>
<evidence type="ECO:0000256" key="1">
    <source>
        <dbReference type="ARBA" id="ARBA00023026"/>
    </source>
</evidence>
<protein>
    <recommendedName>
        <fullName evidence="6">Serine protease</fullName>
    </recommendedName>
</protein>
<dbReference type="EMBL" id="JH598083">
    <property type="status" value="NOT_ANNOTATED_CDS"/>
    <property type="molecule type" value="Genomic_DNA"/>
</dbReference>
<dbReference type="InParanoid" id="M4BAU1"/>
<keyword evidence="3" id="KW-0732">Signal</keyword>
<dbReference type="PANTHER" id="PTHR36234">
    <property type="entry name" value="LYSYL ENDOPEPTIDASE"/>
    <property type="match status" value="1"/>
</dbReference>
<evidence type="ECO:0000313" key="5">
    <source>
        <dbReference type="Proteomes" id="UP000011713"/>
    </source>
</evidence>
<dbReference type="OMA" id="NTNRMLT"/>
<dbReference type="AlphaFoldDB" id="M4BAU1"/>